<dbReference type="InterPro" id="IPR045584">
    <property type="entry name" value="Pilin-like"/>
</dbReference>
<proteinExistence type="predicted"/>
<keyword evidence="1" id="KW-0472">Membrane</keyword>
<evidence type="ECO:0000313" key="2">
    <source>
        <dbReference type="EMBL" id="ORE86139.1"/>
    </source>
</evidence>
<accession>A0A1Y1SBY1</accession>
<dbReference type="SUPFAM" id="SSF54523">
    <property type="entry name" value="Pili subunits"/>
    <property type="match status" value="1"/>
</dbReference>
<name>A0A1Y1SBY1_9GAMM</name>
<protein>
    <submittedName>
        <fullName evidence="2">Type IV pilus assembly protein PilW</fullName>
    </submittedName>
</protein>
<dbReference type="STRING" id="1317117.ATO7_12618"/>
<dbReference type="GO" id="GO:0043683">
    <property type="term" value="P:type IV pilus assembly"/>
    <property type="evidence" value="ECO:0007669"/>
    <property type="project" value="InterPro"/>
</dbReference>
<dbReference type="PROSITE" id="PS00409">
    <property type="entry name" value="PROKAR_NTER_METHYL"/>
    <property type="match status" value="1"/>
</dbReference>
<gene>
    <name evidence="2" type="ORF">ATO7_12618</name>
</gene>
<keyword evidence="3" id="KW-1185">Reference proteome</keyword>
<dbReference type="AlphaFoldDB" id="A0A1Y1SBY1"/>
<keyword evidence="1" id="KW-0812">Transmembrane</keyword>
<keyword evidence="1" id="KW-1133">Transmembrane helix</keyword>
<dbReference type="Proteomes" id="UP000192342">
    <property type="component" value="Unassembled WGS sequence"/>
</dbReference>
<dbReference type="InterPro" id="IPR032092">
    <property type="entry name" value="PilW"/>
</dbReference>
<reference evidence="2 3" key="1">
    <citation type="submission" date="2013-04" db="EMBL/GenBank/DDBJ databases">
        <title>Oceanococcus atlanticus 22II-S10r2 Genome Sequencing.</title>
        <authorList>
            <person name="Lai Q."/>
            <person name="Li G."/>
            <person name="Shao Z."/>
        </authorList>
    </citation>
    <scope>NUCLEOTIDE SEQUENCE [LARGE SCALE GENOMIC DNA]</scope>
    <source>
        <strain evidence="2 3">22II-S10r2</strain>
    </source>
</reference>
<sequence length="316" mass="33360">MSVACARQNAGFSLVELMISMVLGLILIGGILTMYLSSKRTMHTTEASSQIQETARLALDRIGFDVRMSGFWGCQSQAGLLISALNASATWLDLAATSIAGSDNDGPAGSDSVTLVLANQDPVELLAPMSSASSALSVSPTSGLVEGDVVVVNDCDSVDAFQVDGSSPHISGALLHDAGGAMVPGNVRSTLSKAYDQGAEIYRIEQVTWSLGQDTDGTPALLRNGTVYVRGVENLQVSFGVDSNGDNSTDTYVDADDIVSWSQVLNIKLGLLIRSEREVVDQTPAPISFWGQTMTPSDGYMRRAFSAVVSIRNRVS</sequence>
<dbReference type="RefSeq" id="WP_083562258.1">
    <property type="nucleotide sequence ID" value="NZ_AQQV01000003.1"/>
</dbReference>
<dbReference type="Pfam" id="PF07963">
    <property type="entry name" value="N_methyl"/>
    <property type="match status" value="1"/>
</dbReference>
<dbReference type="Pfam" id="PF16074">
    <property type="entry name" value="PilW"/>
    <property type="match status" value="1"/>
</dbReference>
<evidence type="ECO:0000313" key="3">
    <source>
        <dbReference type="Proteomes" id="UP000192342"/>
    </source>
</evidence>
<dbReference type="OrthoDB" id="5296662at2"/>
<evidence type="ECO:0000256" key="1">
    <source>
        <dbReference type="SAM" id="Phobius"/>
    </source>
</evidence>
<dbReference type="EMBL" id="AQQV01000003">
    <property type="protein sequence ID" value="ORE86139.1"/>
    <property type="molecule type" value="Genomic_DNA"/>
</dbReference>
<dbReference type="NCBIfam" id="TIGR02532">
    <property type="entry name" value="IV_pilin_GFxxxE"/>
    <property type="match status" value="1"/>
</dbReference>
<dbReference type="InterPro" id="IPR012902">
    <property type="entry name" value="N_methyl_site"/>
</dbReference>
<feature type="transmembrane region" description="Helical" evidence="1">
    <location>
        <begin position="17"/>
        <end position="36"/>
    </location>
</feature>
<comment type="caution">
    <text evidence="2">The sequence shown here is derived from an EMBL/GenBank/DDBJ whole genome shotgun (WGS) entry which is preliminary data.</text>
</comment>
<organism evidence="2 3">
    <name type="scientific">Oceanococcus atlanticus</name>
    <dbReference type="NCBI Taxonomy" id="1317117"/>
    <lineage>
        <taxon>Bacteria</taxon>
        <taxon>Pseudomonadati</taxon>
        <taxon>Pseudomonadota</taxon>
        <taxon>Gammaproteobacteria</taxon>
        <taxon>Chromatiales</taxon>
        <taxon>Oceanococcaceae</taxon>
        <taxon>Oceanococcus</taxon>
    </lineage>
</organism>